<accession>A0ABR6ZAG1</accession>
<organism evidence="2 3">
    <name type="scientific">Undibacterium umbellatum</name>
    <dbReference type="NCBI Taxonomy" id="2762300"/>
    <lineage>
        <taxon>Bacteria</taxon>
        <taxon>Pseudomonadati</taxon>
        <taxon>Pseudomonadota</taxon>
        <taxon>Betaproteobacteria</taxon>
        <taxon>Burkholderiales</taxon>
        <taxon>Oxalobacteraceae</taxon>
        <taxon>Undibacterium</taxon>
    </lineage>
</organism>
<dbReference type="EMBL" id="JACOFX010000004">
    <property type="protein sequence ID" value="MBC3908177.1"/>
    <property type="molecule type" value="Genomic_DNA"/>
</dbReference>
<proteinExistence type="predicted"/>
<keyword evidence="3" id="KW-1185">Reference proteome</keyword>
<comment type="caution">
    <text evidence="2">The sequence shown here is derived from an EMBL/GenBank/DDBJ whole genome shotgun (WGS) entry which is preliminary data.</text>
</comment>
<keyword evidence="1" id="KW-0732">Signal</keyword>
<evidence type="ECO:0000313" key="3">
    <source>
        <dbReference type="Proteomes" id="UP000646911"/>
    </source>
</evidence>
<reference evidence="2 3" key="1">
    <citation type="submission" date="2020-08" db="EMBL/GenBank/DDBJ databases">
        <title>Novel species isolated from subtropical streams in China.</title>
        <authorList>
            <person name="Lu H."/>
        </authorList>
    </citation>
    <scope>NUCLEOTIDE SEQUENCE [LARGE SCALE GENOMIC DNA]</scope>
    <source>
        <strain evidence="2 3">NL8W</strain>
    </source>
</reference>
<protein>
    <submittedName>
        <fullName evidence="2">Uncharacterized protein</fullName>
    </submittedName>
</protein>
<name>A0ABR6ZAG1_9BURK</name>
<feature type="signal peptide" evidence="1">
    <location>
        <begin position="1"/>
        <end position="28"/>
    </location>
</feature>
<evidence type="ECO:0000313" key="2">
    <source>
        <dbReference type="EMBL" id="MBC3908177.1"/>
    </source>
</evidence>
<evidence type="ECO:0000256" key="1">
    <source>
        <dbReference type="SAM" id="SignalP"/>
    </source>
</evidence>
<gene>
    <name evidence="2" type="ORF">H8L47_11475</name>
</gene>
<feature type="chain" id="PRO_5045085472" evidence="1">
    <location>
        <begin position="29"/>
        <end position="76"/>
    </location>
</feature>
<sequence length="76" mass="7951">MKPTLPILSTCVLLSLQACMVASVQSNALSDTPGFGSQPVLPEPEQKLLPTIHIAKAGAVLVADDVGNIIWRVSAK</sequence>
<dbReference type="PROSITE" id="PS51257">
    <property type="entry name" value="PROKAR_LIPOPROTEIN"/>
    <property type="match status" value="1"/>
</dbReference>
<dbReference type="Proteomes" id="UP000646911">
    <property type="component" value="Unassembled WGS sequence"/>
</dbReference>
<dbReference type="RefSeq" id="WP_186953716.1">
    <property type="nucleotide sequence ID" value="NZ_JACOFX010000004.1"/>
</dbReference>